<keyword evidence="7 10" id="KW-0472">Membrane</keyword>
<dbReference type="EC" id="2.3.1.275" evidence="10"/>
<feature type="transmembrane region" description="Helical" evidence="10">
    <location>
        <begin position="151"/>
        <end position="168"/>
    </location>
</feature>
<keyword evidence="2 10" id="KW-0444">Lipid biosynthesis</keyword>
<evidence type="ECO:0000256" key="2">
    <source>
        <dbReference type="ARBA" id="ARBA00022516"/>
    </source>
</evidence>
<dbReference type="PANTHER" id="PTHR30309">
    <property type="entry name" value="INNER MEMBRANE PROTEIN YGIH"/>
    <property type="match status" value="1"/>
</dbReference>
<dbReference type="HAMAP" id="MF_01043">
    <property type="entry name" value="PlsY"/>
    <property type="match status" value="1"/>
</dbReference>
<comment type="subcellular location">
    <subcellularLocation>
        <location evidence="10">Cell membrane</location>
        <topology evidence="10">Multi-pass membrane protein</topology>
    </subcellularLocation>
</comment>
<comment type="caution">
    <text evidence="11">The sequence shown here is derived from an EMBL/GenBank/DDBJ whole genome shotgun (WGS) entry which is preliminary data.</text>
</comment>
<keyword evidence="5 10" id="KW-1133">Transmembrane helix</keyword>
<feature type="transmembrane region" description="Helical" evidence="10">
    <location>
        <begin position="45"/>
        <end position="66"/>
    </location>
</feature>
<feature type="transmembrane region" description="Helical" evidence="10">
    <location>
        <begin position="73"/>
        <end position="91"/>
    </location>
</feature>
<evidence type="ECO:0000313" key="11">
    <source>
        <dbReference type="EMBL" id="MFC4075576.1"/>
    </source>
</evidence>
<sequence>MTLLLIIVTAYLIGALPLVALWRGKGFRPWPPSTGVYQPRHLSESFWILGLEMGKGGMAALLGLLFQGWLGAAFAAVAVVVGQIFPIFTGFRGGKGVAVSAGALLVLSPYLFVIGLGIYLAVLLITRYLSLSAVTATIAVFLLSLVLFPKFYLILVTFTLGGLVLFRYREPLARWRRGSEPPFRLRGLKRWK</sequence>
<organism evidence="11 12">
    <name type="scientific">Salinithrix halophila</name>
    <dbReference type="NCBI Taxonomy" id="1485204"/>
    <lineage>
        <taxon>Bacteria</taxon>
        <taxon>Bacillati</taxon>
        <taxon>Bacillota</taxon>
        <taxon>Bacilli</taxon>
        <taxon>Bacillales</taxon>
        <taxon>Thermoactinomycetaceae</taxon>
        <taxon>Salinithrix</taxon>
    </lineage>
</organism>
<evidence type="ECO:0000256" key="7">
    <source>
        <dbReference type="ARBA" id="ARBA00023136"/>
    </source>
</evidence>
<reference evidence="12" key="1">
    <citation type="journal article" date="2019" name="Int. J. Syst. Evol. Microbiol.">
        <title>The Global Catalogue of Microorganisms (GCM) 10K type strain sequencing project: providing services to taxonomists for standard genome sequencing and annotation.</title>
        <authorList>
            <consortium name="The Broad Institute Genomics Platform"/>
            <consortium name="The Broad Institute Genome Sequencing Center for Infectious Disease"/>
            <person name="Wu L."/>
            <person name="Ma J."/>
        </authorList>
    </citation>
    <scope>NUCLEOTIDE SEQUENCE [LARGE SCALE GENOMIC DNA]</scope>
    <source>
        <strain evidence="12">IBRC-M 10813</strain>
    </source>
</reference>
<dbReference type="InterPro" id="IPR003811">
    <property type="entry name" value="G3P_acylTferase_PlsY"/>
</dbReference>
<dbReference type="EMBL" id="JBHSAP010000005">
    <property type="protein sequence ID" value="MFC4075576.1"/>
    <property type="molecule type" value="Genomic_DNA"/>
</dbReference>
<evidence type="ECO:0000256" key="4">
    <source>
        <dbReference type="ARBA" id="ARBA00022692"/>
    </source>
</evidence>
<evidence type="ECO:0000256" key="9">
    <source>
        <dbReference type="ARBA" id="ARBA00023264"/>
    </source>
</evidence>
<gene>
    <name evidence="10" type="primary">plsY</name>
    <name evidence="11" type="ORF">ACFOUO_01995</name>
</gene>
<evidence type="ECO:0000313" key="12">
    <source>
        <dbReference type="Proteomes" id="UP001595843"/>
    </source>
</evidence>
<keyword evidence="11" id="KW-0012">Acyltransferase</keyword>
<dbReference type="RefSeq" id="WP_380701634.1">
    <property type="nucleotide sequence ID" value="NZ_JBHSAP010000005.1"/>
</dbReference>
<accession>A0ABV8J9M1</accession>
<keyword evidence="4 10" id="KW-0812">Transmembrane</keyword>
<evidence type="ECO:0000256" key="8">
    <source>
        <dbReference type="ARBA" id="ARBA00023209"/>
    </source>
</evidence>
<feature type="transmembrane region" description="Helical" evidence="10">
    <location>
        <begin position="97"/>
        <end position="121"/>
    </location>
</feature>
<evidence type="ECO:0000256" key="10">
    <source>
        <dbReference type="HAMAP-Rule" id="MF_01043"/>
    </source>
</evidence>
<keyword evidence="8 10" id="KW-0594">Phospholipid biosynthesis</keyword>
<evidence type="ECO:0000256" key="3">
    <source>
        <dbReference type="ARBA" id="ARBA00022679"/>
    </source>
</evidence>
<feature type="transmembrane region" description="Helical" evidence="10">
    <location>
        <begin position="128"/>
        <end position="145"/>
    </location>
</feature>
<comment type="similarity">
    <text evidence="10">Belongs to the PlsY family.</text>
</comment>
<evidence type="ECO:0000256" key="5">
    <source>
        <dbReference type="ARBA" id="ARBA00022989"/>
    </source>
</evidence>
<dbReference type="SMART" id="SM01207">
    <property type="entry name" value="G3P_acyltransf"/>
    <property type="match status" value="1"/>
</dbReference>
<evidence type="ECO:0000256" key="6">
    <source>
        <dbReference type="ARBA" id="ARBA00023098"/>
    </source>
</evidence>
<comment type="subunit">
    <text evidence="10">Probably interacts with PlsX.</text>
</comment>
<evidence type="ECO:0000256" key="1">
    <source>
        <dbReference type="ARBA" id="ARBA00022475"/>
    </source>
</evidence>
<keyword evidence="6 10" id="KW-0443">Lipid metabolism</keyword>
<keyword evidence="3 10" id="KW-0808">Transferase</keyword>
<proteinExistence type="inferred from homology"/>
<keyword evidence="9 10" id="KW-1208">Phospholipid metabolism</keyword>
<dbReference type="Proteomes" id="UP001595843">
    <property type="component" value="Unassembled WGS sequence"/>
</dbReference>
<comment type="catalytic activity">
    <reaction evidence="10">
        <text>an acyl phosphate + sn-glycerol 3-phosphate = a 1-acyl-sn-glycero-3-phosphate + phosphate</text>
        <dbReference type="Rhea" id="RHEA:34075"/>
        <dbReference type="ChEBI" id="CHEBI:43474"/>
        <dbReference type="ChEBI" id="CHEBI:57597"/>
        <dbReference type="ChEBI" id="CHEBI:57970"/>
        <dbReference type="ChEBI" id="CHEBI:59918"/>
        <dbReference type="EC" id="2.3.1.275"/>
    </reaction>
</comment>
<comment type="function">
    <text evidence="10">Catalyzes the transfer of an acyl group from acyl-phosphate (acyl-PO(4)) to glycerol-3-phosphate (G3P) to form lysophosphatidic acid (LPA). This enzyme utilizes acyl-phosphate as fatty acyl donor, but not acyl-CoA or acyl-ACP.</text>
</comment>
<keyword evidence="12" id="KW-1185">Reference proteome</keyword>
<protein>
    <recommendedName>
        <fullName evidence="10">Glycerol-3-phosphate acyltransferase</fullName>
    </recommendedName>
    <alternativeName>
        <fullName evidence="10">Acyl-PO4 G3P acyltransferase</fullName>
    </alternativeName>
    <alternativeName>
        <fullName evidence="10">Acyl-phosphate--glycerol-3-phosphate acyltransferase</fullName>
    </alternativeName>
    <alternativeName>
        <fullName evidence="10">G3P acyltransferase</fullName>
        <shortName evidence="10">GPAT</shortName>
        <ecNumber evidence="10">2.3.1.275</ecNumber>
    </alternativeName>
    <alternativeName>
        <fullName evidence="10">Lysophosphatidic acid synthase</fullName>
        <shortName evidence="10">LPA synthase</shortName>
    </alternativeName>
</protein>
<name>A0ABV8J9M1_9BACL</name>
<keyword evidence="1 10" id="KW-1003">Cell membrane</keyword>
<dbReference type="GO" id="GO:0016746">
    <property type="term" value="F:acyltransferase activity"/>
    <property type="evidence" value="ECO:0007669"/>
    <property type="project" value="UniProtKB-KW"/>
</dbReference>
<comment type="pathway">
    <text evidence="10">Lipid metabolism; phospholipid metabolism.</text>
</comment>
<dbReference type="PANTHER" id="PTHR30309:SF0">
    <property type="entry name" value="GLYCEROL-3-PHOSPHATE ACYLTRANSFERASE-RELATED"/>
    <property type="match status" value="1"/>
</dbReference>
<dbReference type="Pfam" id="PF02660">
    <property type="entry name" value="G3P_acyltransf"/>
    <property type="match status" value="1"/>
</dbReference>